<sequence length="253" mass="29046">MNFLNDPYFMFMGRKSNEFNMRVLNDVEFVLPEATFDFQSVDGRSSDIIFDLNKFEDIEKTFPMRVFRKENTNLPTQLRNIATWLHSSKKYSSLVFSEYPDYYYKAIYHTGANAPDKYKNSLIIDITFKCQPFMFRLDGEDIREIENGAALTNPEEFPSLPLVSFNKTTVTADSTLYINGEQYTIAKEAGTGMITIDSETGIAYKEGGVNVSKYCLINGAGYHPITLQPGRNEISYNNMSQVKIKPRWRNLAI</sequence>
<dbReference type="InterPro" id="IPR006520">
    <property type="entry name" value="Dit_BPSPP_N"/>
</dbReference>
<dbReference type="Gene3D" id="2.40.30.200">
    <property type="match status" value="1"/>
</dbReference>
<dbReference type="EMBL" id="CP118627">
    <property type="protein sequence ID" value="WEA14873.1"/>
    <property type="molecule type" value="Genomic_DNA"/>
</dbReference>
<evidence type="ECO:0000313" key="2">
    <source>
        <dbReference type="Proteomes" id="UP001217324"/>
    </source>
</evidence>
<name>A0AAX3NDT6_9LACT</name>
<accession>A0AAX3NDT6</accession>
<gene>
    <name evidence="1" type="ORF">PWF74_05030</name>
</gene>
<reference evidence="1" key="1">
    <citation type="submission" date="2023-02" db="EMBL/GenBank/DDBJ databases">
        <title>Comparative genomics and fermentation flavor characterization of five lactic acid bacteria reveal flavor biosynthesis metabolic pathways in fermented muskmelon puree.</title>
        <authorList>
            <person name="Yuan L."/>
            <person name="Li M."/>
            <person name="Xu X."/>
            <person name="Lao F."/>
            <person name="Wu J."/>
        </authorList>
    </citation>
    <scope>NUCLEOTIDE SEQUENCE</scope>
    <source>
        <strain evidence="1">Pa-2</strain>
    </source>
</reference>
<dbReference type="AlphaFoldDB" id="A0AAX3NDT6"/>
<dbReference type="RefSeq" id="WP_270517030.1">
    <property type="nucleotide sequence ID" value="NZ_CP118627.1"/>
</dbReference>
<protein>
    <submittedName>
        <fullName evidence="1">Phage tail protein</fullName>
    </submittedName>
</protein>
<organism evidence="1 2">
    <name type="scientific">Lactococcus garvieae</name>
    <dbReference type="NCBI Taxonomy" id="1363"/>
    <lineage>
        <taxon>Bacteria</taxon>
        <taxon>Bacillati</taxon>
        <taxon>Bacillota</taxon>
        <taxon>Bacilli</taxon>
        <taxon>Lactobacillales</taxon>
        <taxon>Streptococcaceae</taxon>
        <taxon>Lactococcus</taxon>
    </lineage>
</organism>
<proteinExistence type="predicted"/>
<evidence type="ECO:0000313" key="1">
    <source>
        <dbReference type="EMBL" id="WEA14873.1"/>
    </source>
</evidence>
<dbReference type="NCBIfam" id="TIGR01633">
    <property type="entry name" value="phi3626_gp14_N"/>
    <property type="match status" value="1"/>
</dbReference>
<dbReference type="Proteomes" id="UP001217324">
    <property type="component" value="Chromosome"/>
</dbReference>